<name>A0ABQ4ZFF7_9ASTR</name>
<evidence type="ECO:0000313" key="4">
    <source>
        <dbReference type="Proteomes" id="UP001151760"/>
    </source>
</evidence>
<dbReference type="Gene3D" id="2.40.70.10">
    <property type="entry name" value="Acid Proteases"/>
    <property type="match status" value="1"/>
</dbReference>
<dbReference type="InterPro" id="IPR021109">
    <property type="entry name" value="Peptidase_aspartic_dom_sf"/>
</dbReference>
<dbReference type="Pfam" id="PF17919">
    <property type="entry name" value="RT_RNaseH_2"/>
    <property type="match status" value="1"/>
</dbReference>
<dbReference type="SUPFAM" id="SSF50630">
    <property type="entry name" value="Acid proteases"/>
    <property type="match status" value="1"/>
</dbReference>
<proteinExistence type="predicted"/>
<reference evidence="3" key="2">
    <citation type="submission" date="2022-01" db="EMBL/GenBank/DDBJ databases">
        <authorList>
            <person name="Yamashiro T."/>
            <person name="Shiraishi A."/>
            <person name="Satake H."/>
            <person name="Nakayama K."/>
        </authorList>
    </citation>
    <scope>NUCLEOTIDE SEQUENCE</scope>
</reference>
<dbReference type="InterPro" id="IPR043128">
    <property type="entry name" value="Rev_trsase/Diguanyl_cyclase"/>
</dbReference>
<dbReference type="GO" id="GO:0003964">
    <property type="term" value="F:RNA-directed DNA polymerase activity"/>
    <property type="evidence" value="ECO:0007669"/>
    <property type="project" value="UniProtKB-KW"/>
</dbReference>
<sequence length="554" mass="62605">MRELMEDTFSGNKNEDAHDHIDRVLNIGPILKMTPTQALTTIKTMADHSQKWHDGTSSRNISSSSNTDGLATVISKLDKLGREMKNLKENVHAIQVGCQICEGPYLDKECPLNEEVKQVEEVKYDEIGRPAPFNGSNRAKFCVGPLGYYTRTDNRPHYGEERPSLEEFMNKHQEESARTSASVNVMLRNIFEYLRLANLRNTNMLVEMVDMTKKAPLGKFHLGNTCPKLRNQNHGNQGSNEGNGRNGGAHGRAFILSGGEAVQVPNVVISMFLLNNRYATVLFDSCADRSFVSTTFSPFINIAPTTLDVKYNIELANGKLIRADTIIRGCTFNLQNHPFNIDLMPVELGSFDIIIAMDWMSKYHVVIVCDVKLIRIPFGDKTLVIQGNKVESRPSSSPWGALVLFVKENDESFRMCIDYGELNKLTVKNRYPLPRIDDLFNQLQDDILIYSRSKEEHEEHLKLILYWLKKEEFQGIHVDPAKIESMKDWAAPKTLTGIHQFLGLALEWEEKEESAFQLLKQKLCSAPILALPKGTENFVVYCNALHKGLGVVLD</sequence>
<keyword evidence="3" id="KW-0548">Nucleotidyltransferase</keyword>
<dbReference type="PANTHER" id="PTHR15503">
    <property type="entry name" value="LDOC1 RELATED"/>
    <property type="match status" value="1"/>
</dbReference>
<dbReference type="Gene3D" id="3.10.10.10">
    <property type="entry name" value="HIV Type 1 Reverse Transcriptase, subunit A, domain 1"/>
    <property type="match status" value="1"/>
</dbReference>
<reference evidence="3" key="1">
    <citation type="journal article" date="2022" name="Int. J. Mol. Sci.">
        <title>Draft Genome of Tanacetum Coccineum: Genomic Comparison of Closely Related Tanacetum-Family Plants.</title>
        <authorList>
            <person name="Yamashiro T."/>
            <person name="Shiraishi A."/>
            <person name="Nakayama K."/>
            <person name="Satake H."/>
        </authorList>
    </citation>
    <scope>NUCLEOTIDE SEQUENCE</scope>
</reference>
<dbReference type="Gene3D" id="3.30.70.270">
    <property type="match status" value="1"/>
</dbReference>
<keyword evidence="4" id="KW-1185">Reference proteome</keyword>
<dbReference type="SUPFAM" id="SSF56672">
    <property type="entry name" value="DNA/RNA polymerases"/>
    <property type="match status" value="1"/>
</dbReference>
<dbReference type="CDD" id="cd00303">
    <property type="entry name" value="retropepsin_like"/>
    <property type="match status" value="1"/>
</dbReference>
<accession>A0ABQ4ZFF7</accession>
<dbReference type="InterPro" id="IPR032567">
    <property type="entry name" value="RTL1-rel"/>
</dbReference>
<dbReference type="InterPro" id="IPR041577">
    <property type="entry name" value="RT_RNaseH_2"/>
</dbReference>
<evidence type="ECO:0000256" key="1">
    <source>
        <dbReference type="SAM" id="MobiDB-lite"/>
    </source>
</evidence>
<dbReference type="PANTHER" id="PTHR15503:SF45">
    <property type="entry name" value="RNA-DIRECTED DNA POLYMERASE HOMOLOG"/>
    <property type="match status" value="1"/>
</dbReference>
<evidence type="ECO:0000313" key="3">
    <source>
        <dbReference type="EMBL" id="GJS87648.1"/>
    </source>
</evidence>
<feature type="compositionally biased region" description="Polar residues" evidence="1">
    <location>
        <begin position="230"/>
        <end position="240"/>
    </location>
</feature>
<dbReference type="InterPro" id="IPR043502">
    <property type="entry name" value="DNA/RNA_pol_sf"/>
</dbReference>
<dbReference type="Proteomes" id="UP001151760">
    <property type="component" value="Unassembled WGS sequence"/>
</dbReference>
<keyword evidence="3" id="KW-0695">RNA-directed DNA polymerase</keyword>
<gene>
    <name evidence="3" type="ORF">Tco_0770284</name>
</gene>
<keyword evidence="3" id="KW-0808">Transferase</keyword>
<evidence type="ECO:0000259" key="2">
    <source>
        <dbReference type="Pfam" id="PF17919"/>
    </source>
</evidence>
<comment type="caution">
    <text evidence="3">The sequence shown here is derived from an EMBL/GenBank/DDBJ whole genome shotgun (WGS) entry which is preliminary data.</text>
</comment>
<dbReference type="EMBL" id="BQNB010011215">
    <property type="protein sequence ID" value="GJS87648.1"/>
    <property type="molecule type" value="Genomic_DNA"/>
</dbReference>
<feature type="domain" description="Reverse transcriptase/retrotransposon-derived protein RNase H-like" evidence="2">
    <location>
        <begin position="508"/>
        <end position="553"/>
    </location>
</feature>
<organism evidence="3 4">
    <name type="scientific">Tanacetum coccineum</name>
    <dbReference type="NCBI Taxonomy" id="301880"/>
    <lineage>
        <taxon>Eukaryota</taxon>
        <taxon>Viridiplantae</taxon>
        <taxon>Streptophyta</taxon>
        <taxon>Embryophyta</taxon>
        <taxon>Tracheophyta</taxon>
        <taxon>Spermatophyta</taxon>
        <taxon>Magnoliopsida</taxon>
        <taxon>eudicotyledons</taxon>
        <taxon>Gunneridae</taxon>
        <taxon>Pentapetalae</taxon>
        <taxon>asterids</taxon>
        <taxon>campanulids</taxon>
        <taxon>Asterales</taxon>
        <taxon>Asteraceae</taxon>
        <taxon>Asteroideae</taxon>
        <taxon>Anthemideae</taxon>
        <taxon>Anthemidinae</taxon>
        <taxon>Tanacetum</taxon>
    </lineage>
</organism>
<dbReference type="Pfam" id="PF08284">
    <property type="entry name" value="RVP_2"/>
    <property type="match status" value="1"/>
</dbReference>
<feature type="region of interest" description="Disordered" evidence="1">
    <location>
        <begin position="226"/>
        <end position="246"/>
    </location>
</feature>
<protein>
    <submittedName>
        <fullName evidence="3">Reverse transcriptase domain-containing protein</fullName>
    </submittedName>
</protein>